<keyword evidence="3" id="KW-1185">Reference proteome</keyword>
<evidence type="ECO:0000313" key="3">
    <source>
        <dbReference type="Proteomes" id="UP001476282"/>
    </source>
</evidence>
<dbReference type="Pfam" id="PF12705">
    <property type="entry name" value="PDDEXK_1"/>
    <property type="match status" value="1"/>
</dbReference>
<sequence length="904" mass="100055">MDRRVFLGWGRPLLGAVVEWLWARRGEMPGMLVVVPTAQAGRRLREALAEKGACLAPRVTTAGQLLVPEGAVGRAVEVAAWVEALEAVEDWTKFEAVFRESPGEGEAPGWALALARSMVDLERSLRENTLAIPQAAKWLENTIEAERWAGLAELSRRRDEVLRAWGMTGANRALAEAPKLSGKLVFAGVWDFPDALVRRIEEAEVTCLVAAPAEEAKHFDAWGRPLKESWEKRDLDWPESGGVHLAAHARHQAQRAVELVAAAGTGSDELTLGCADEETSGELVRAFRAAGWKVHDPGAVAGAGARAWLKTWRRFLQKPEAAEAIDLLGYASTSALVGGKRVQRAEALSRLRDAWLVRDLDDVKRVAAMDDRSAKDAELAAETLERLQKWRGGFLRQPFPEAMAGLLERVDAAGEWSGLREAVESVAAVQGRRPSSFWLDLVLGELSGSPAEVPEGRVADVQGWLELLHSDGRHAVICGLNEGRVPSPAGANPWLPEGVRERLGLGTEAQRGARDAFVLRAVIESRKAGGRVDLLLAKSGGDGDALLPSRLLLMAKGGELARRVKLLFQGVEPPDAGVAFEIDWRWRPQRREVRVKDGTRTMSVSAFKDYLACPFRFYLKHGLGMSRPEPERVEWNARDFGTVAHEVLETWGRDPVAREFTKVEALREYFEAQVEDRLRVRFGERVPLAARMQAESLKQRLGWFSKWQAVERVEGWQVEAVERAFTFELAGVTVRGTIDRIDRRGDEIRVLDYKTFAKLNGREVRPSHVGKVTAATRIPAHLEGVEETRVSMISGRSKSPSEHLWRDLQVPLYAVALGEVSAMGYFVLGASEGECGVSWWGHFDDEQRDSAVACATWVLKQVKAGAFWPPAEKMKYDDFEALAVGRQLEDLVMEPKEWSDGDPA</sequence>
<dbReference type="GO" id="GO:0004386">
    <property type="term" value="F:helicase activity"/>
    <property type="evidence" value="ECO:0007669"/>
    <property type="project" value="UniProtKB-KW"/>
</dbReference>
<protein>
    <submittedName>
        <fullName evidence="2">ATP-dependent helicase/deoxyribonuclease subunit B</fullName>
    </submittedName>
</protein>
<evidence type="ECO:0000313" key="2">
    <source>
        <dbReference type="EMBL" id="GAA5481617.1"/>
    </source>
</evidence>
<dbReference type="RefSeq" id="WP_353565769.1">
    <property type="nucleotide sequence ID" value="NZ_BAABRI010000004.1"/>
</dbReference>
<dbReference type="Gene3D" id="3.90.320.10">
    <property type="match status" value="1"/>
</dbReference>
<comment type="caution">
    <text evidence="2">The sequence shown here is derived from an EMBL/GenBank/DDBJ whole genome shotgun (WGS) entry which is preliminary data.</text>
</comment>
<keyword evidence="2" id="KW-0347">Helicase</keyword>
<evidence type="ECO:0000259" key="1">
    <source>
        <dbReference type="Pfam" id="PF12705"/>
    </source>
</evidence>
<keyword evidence="2" id="KW-0378">Hydrolase</keyword>
<keyword evidence="2" id="KW-0067">ATP-binding</keyword>
<name>A0ABP9UJP6_9BACT</name>
<dbReference type="SUPFAM" id="SSF52980">
    <property type="entry name" value="Restriction endonuclease-like"/>
    <property type="match status" value="1"/>
</dbReference>
<keyword evidence="2" id="KW-0547">Nucleotide-binding</keyword>
<gene>
    <name evidence="2" type="primary">rexB</name>
    <name evidence="2" type="ORF">Hsar01_00828</name>
</gene>
<proteinExistence type="predicted"/>
<dbReference type="InterPro" id="IPR011335">
    <property type="entry name" value="Restrct_endonuc-II-like"/>
</dbReference>
<dbReference type="InterPro" id="IPR011604">
    <property type="entry name" value="PDDEXK-like_dom_sf"/>
</dbReference>
<dbReference type="EMBL" id="BAABRI010000004">
    <property type="protein sequence ID" value="GAA5481617.1"/>
    <property type="molecule type" value="Genomic_DNA"/>
</dbReference>
<reference evidence="2 3" key="1">
    <citation type="submission" date="2024-02" db="EMBL/GenBank/DDBJ databases">
        <title>Haloferula sargassicola NBRC 104335.</title>
        <authorList>
            <person name="Ichikawa N."/>
            <person name="Katano-Makiyama Y."/>
            <person name="Hidaka K."/>
        </authorList>
    </citation>
    <scope>NUCLEOTIDE SEQUENCE [LARGE SCALE GENOMIC DNA]</scope>
    <source>
        <strain evidence="2 3">NBRC 104335</strain>
    </source>
</reference>
<dbReference type="Proteomes" id="UP001476282">
    <property type="component" value="Unassembled WGS sequence"/>
</dbReference>
<organism evidence="2 3">
    <name type="scientific">Haloferula sargassicola</name>
    <dbReference type="NCBI Taxonomy" id="490096"/>
    <lineage>
        <taxon>Bacteria</taxon>
        <taxon>Pseudomonadati</taxon>
        <taxon>Verrucomicrobiota</taxon>
        <taxon>Verrucomicrobiia</taxon>
        <taxon>Verrucomicrobiales</taxon>
        <taxon>Verrucomicrobiaceae</taxon>
        <taxon>Haloferula</taxon>
    </lineage>
</organism>
<accession>A0ABP9UJP6</accession>
<feature type="domain" description="PD-(D/E)XK endonuclease-like" evidence="1">
    <location>
        <begin position="601"/>
        <end position="758"/>
    </location>
</feature>
<dbReference type="InterPro" id="IPR038726">
    <property type="entry name" value="PDDEXK_AddAB-type"/>
</dbReference>